<evidence type="ECO:0000256" key="9">
    <source>
        <dbReference type="ARBA" id="ARBA00022618"/>
    </source>
</evidence>
<evidence type="ECO:0000256" key="17">
    <source>
        <dbReference type="ARBA" id="ARBA00023316"/>
    </source>
</evidence>
<dbReference type="SUPFAM" id="SSF56176">
    <property type="entry name" value="FAD-binding/transporter-associated domain-like"/>
    <property type="match status" value="1"/>
</dbReference>
<reference evidence="22 23" key="1">
    <citation type="submission" date="2024-04" db="EMBL/GenBank/DDBJ databases">
        <authorList>
            <person name="Cremers G."/>
        </authorList>
    </citation>
    <scope>NUCLEOTIDE SEQUENCE [LARGE SCALE GENOMIC DNA]</scope>
    <source>
        <strain evidence="22">MeCH1-AG</strain>
    </source>
</reference>
<dbReference type="GO" id="GO:0008762">
    <property type="term" value="F:UDP-N-acetylmuramate dehydrogenase activity"/>
    <property type="evidence" value="ECO:0007669"/>
    <property type="project" value="UniProtKB-EC"/>
</dbReference>
<dbReference type="Gene3D" id="3.30.465.10">
    <property type="match status" value="1"/>
</dbReference>
<dbReference type="InterPro" id="IPR011601">
    <property type="entry name" value="MurB_C"/>
</dbReference>
<evidence type="ECO:0000256" key="19">
    <source>
        <dbReference type="ARBA" id="ARBA00048914"/>
    </source>
</evidence>
<evidence type="ECO:0000256" key="2">
    <source>
        <dbReference type="ARBA" id="ARBA00003921"/>
    </source>
</evidence>
<evidence type="ECO:0000256" key="4">
    <source>
        <dbReference type="ARBA" id="ARBA00004752"/>
    </source>
</evidence>
<comment type="similarity">
    <text evidence="5 20">Belongs to the MurB family.</text>
</comment>
<evidence type="ECO:0000256" key="1">
    <source>
        <dbReference type="ARBA" id="ARBA00001974"/>
    </source>
</evidence>
<keyword evidence="16 20" id="KW-0131">Cell cycle</keyword>
<evidence type="ECO:0000256" key="11">
    <source>
        <dbReference type="ARBA" id="ARBA00022827"/>
    </source>
</evidence>
<name>A0ABM9NHW6_9GAMM</name>
<evidence type="ECO:0000256" key="3">
    <source>
        <dbReference type="ARBA" id="ARBA00004496"/>
    </source>
</evidence>
<keyword evidence="23" id="KW-1185">Reference proteome</keyword>
<keyword evidence="15 20" id="KW-0560">Oxidoreductase</keyword>
<dbReference type="Pfam" id="PF02873">
    <property type="entry name" value="MurB_C"/>
    <property type="match status" value="1"/>
</dbReference>
<comment type="pathway">
    <text evidence="4 20">Cell wall biogenesis; peptidoglycan biosynthesis.</text>
</comment>
<keyword evidence="12 20" id="KW-0521">NADP</keyword>
<evidence type="ECO:0000256" key="13">
    <source>
        <dbReference type="ARBA" id="ARBA00022960"/>
    </source>
</evidence>
<dbReference type="NCBIfam" id="TIGR00179">
    <property type="entry name" value="murB"/>
    <property type="match status" value="1"/>
</dbReference>
<comment type="function">
    <text evidence="2 20">Cell wall formation.</text>
</comment>
<dbReference type="InterPro" id="IPR016166">
    <property type="entry name" value="FAD-bd_PCMH"/>
</dbReference>
<proteinExistence type="inferred from homology"/>
<comment type="catalytic activity">
    <reaction evidence="19 20">
        <text>UDP-N-acetyl-alpha-D-muramate + NADP(+) = UDP-N-acetyl-3-O-(1-carboxyvinyl)-alpha-D-glucosamine + NADPH + H(+)</text>
        <dbReference type="Rhea" id="RHEA:12248"/>
        <dbReference type="ChEBI" id="CHEBI:15378"/>
        <dbReference type="ChEBI" id="CHEBI:57783"/>
        <dbReference type="ChEBI" id="CHEBI:58349"/>
        <dbReference type="ChEBI" id="CHEBI:68483"/>
        <dbReference type="ChEBI" id="CHEBI:70757"/>
        <dbReference type="EC" id="1.3.1.98"/>
    </reaction>
</comment>
<evidence type="ECO:0000256" key="16">
    <source>
        <dbReference type="ARBA" id="ARBA00023306"/>
    </source>
</evidence>
<dbReference type="InterPro" id="IPR016167">
    <property type="entry name" value="FAD-bd_PCMH_sub1"/>
</dbReference>
<keyword evidence="17 20" id="KW-0961">Cell wall biogenesis/degradation</keyword>
<evidence type="ECO:0000256" key="12">
    <source>
        <dbReference type="ARBA" id="ARBA00022857"/>
    </source>
</evidence>
<dbReference type="RefSeq" id="WP_348759692.1">
    <property type="nucleotide sequence ID" value="NZ_OZ026884.1"/>
</dbReference>
<dbReference type="NCBIfam" id="NF010480">
    <property type="entry name" value="PRK13905.1"/>
    <property type="match status" value="1"/>
</dbReference>
<evidence type="ECO:0000313" key="23">
    <source>
        <dbReference type="Proteomes" id="UP001497493"/>
    </source>
</evidence>
<evidence type="ECO:0000256" key="20">
    <source>
        <dbReference type="HAMAP-Rule" id="MF_00037"/>
    </source>
</evidence>
<keyword evidence="9 20" id="KW-0132">Cell division</keyword>
<dbReference type="PANTHER" id="PTHR21071:SF4">
    <property type="entry name" value="UDP-N-ACETYLENOLPYRUVOYLGLUCOSAMINE REDUCTASE"/>
    <property type="match status" value="1"/>
</dbReference>
<dbReference type="InterPro" id="IPR006094">
    <property type="entry name" value="Oxid_FAD_bind_N"/>
</dbReference>
<dbReference type="EC" id="1.3.1.98" evidence="6 20"/>
<keyword evidence="13 20" id="KW-0133">Cell shape</keyword>
<dbReference type="InterPro" id="IPR036318">
    <property type="entry name" value="FAD-bd_PCMH-like_sf"/>
</dbReference>
<dbReference type="InterPro" id="IPR016169">
    <property type="entry name" value="FAD-bd_PCMH_sub2"/>
</dbReference>
<evidence type="ECO:0000256" key="14">
    <source>
        <dbReference type="ARBA" id="ARBA00022984"/>
    </source>
</evidence>
<evidence type="ECO:0000256" key="15">
    <source>
        <dbReference type="ARBA" id="ARBA00023002"/>
    </source>
</evidence>
<comment type="cofactor">
    <cofactor evidence="1 20">
        <name>FAD</name>
        <dbReference type="ChEBI" id="CHEBI:57692"/>
    </cofactor>
</comment>
<feature type="active site" description="Proton donor" evidence="20">
    <location>
        <position position="219"/>
    </location>
</feature>
<dbReference type="SUPFAM" id="SSF56194">
    <property type="entry name" value="Uridine diphospho-N-Acetylenolpyruvylglucosamine reductase, MurB, C-terminal domain"/>
    <property type="match status" value="1"/>
</dbReference>
<gene>
    <name evidence="20 22" type="primary">murB</name>
    <name evidence="22" type="ORF">MECH1_V1_1413</name>
</gene>
<dbReference type="InterPro" id="IPR003170">
    <property type="entry name" value="MurB"/>
</dbReference>
<dbReference type="Gene3D" id="3.90.78.10">
    <property type="entry name" value="UDP-N-acetylenolpyruvoylglucosamine reductase, C-terminal domain"/>
    <property type="match status" value="1"/>
</dbReference>
<evidence type="ECO:0000259" key="21">
    <source>
        <dbReference type="PROSITE" id="PS51387"/>
    </source>
</evidence>
<evidence type="ECO:0000256" key="10">
    <source>
        <dbReference type="ARBA" id="ARBA00022630"/>
    </source>
</evidence>
<keyword evidence="11 20" id="KW-0274">FAD</keyword>
<dbReference type="EMBL" id="OZ026884">
    <property type="protein sequence ID" value="CAL1240189.1"/>
    <property type="molecule type" value="Genomic_DNA"/>
</dbReference>
<evidence type="ECO:0000256" key="18">
    <source>
        <dbReference type="ARBA" id="ARBA00031026"/>
    </source>
</evidence>
<sequence length="305" mass="32991">MVVRDPVGALRGELRRNEPLAAHTTWRVGGPAERFYLPADIKDLGAFLATLEPEEPLFWLGLGSNLLVRDGGIAGTVICTRNRLRGLRQLDHRRIYVEAGVPCARVARFCAERGLAGTEFLAGIPGTMGGALAMNAGAFGGETWPLVRRVLTMDRRGTVRERTPEHFQVGYRRVQGPASEWFLAAELDLAAGPAGREKIRELLARRGATQPTQLPSCGSVFRNPEGDYAARLIEACGLKGYAIGGAQVSEKHANFIVNTGAARAWEIEALIRHVQAEVRRVTGVELTLEVSIVGRPLDGPAGGLE</sequence>
<evidence type="ECO:0000256" key="8">
    <source>
        <dbReference type="ARBA" id="ARBA00022490"/>
    </source>
</evidence>
<accession>A0ABM9NHW6</accession>
<protein>
    <recommendedName>
        <fullName evidence="7 20">UDP-N-acetylenolpyruvoylglucosamine reductase</fullName>
        <ecNumber evidence="6 20">1.3.1.98</ecNumber>
    </recommendedName>
    <alternativeName>
        <fullName evidence="18 20">UDP-N-acetylmuramate dehydrogenase</fullName>
    </alternativeName>
</protein>
<dbReference type="Proteomes" id="UP001497493">
    <property type="component" value="Chromosome"/>
</dbReference>
<organism evidence="22 23">
    <name type="scientific">Candidatus Methylocalor cossyra</name>
    <dbReference type="NCBI Taxonomy" id="3108543"/>
    <lineage>
        <taxon>Bacteria</taxon>
        <taxon>Pseudomonadati</taxon>
        <taxon>Pseudomonadota</taxon>
        <taxon>Gammaproteobacteria</taxon>
        <taxon>Methylococcales</taxon>
        <taxon>Methylococcaceae</taxon>
        <taxon>Candidatus Methylocalor</taxon>
    </lineage>
</organism>
<dbReference type="PANTHER" id="PTHR21071">
    <property type="entry name" value="UDP-N-ACETYLENOLPYRUVOYLGLUCOSAMINE REDUCTASE"/>
    <property type="match status" value="1"/>
</dbReference>
<keyword evidence="14 20" id="KW-0573">Peptidoglycan synthesis</keyword>
<feature type="domain" description="FAD-binding PCMH-type" evidence="21">
    <location>
        <begin position="27"/>
        <end position="210"/>
    </location>
</feature>
<feature type="active site" evidence="20">
    <location>
        <position position="172"/>
    </location>
</feature>
<comment type="subcellular location">
    <subcellularLocation>
        <location evidence="3 20">Cytoplasm</location>
    </subcellularLocation>
</comment>
<evidence type="ECO:0000256" key="7">
    <source>
        <dbReference type="ARBA" id="ARBA00015188"/>
    </source>
</evidence>
<dbReference type="PROSITE" id="PS51387">
    <property type="entry name" value="FAD_PCMH"/>
    <property type="match status" value="1"/>
</dbReference>
<dbReference type="Pfam" id="PF01565">
    <property type="entry name" value="FAD_binding_4"/>
    <property type="match status" value="1"/>
</dbReference>
<dbReference type="InterPro" id="IPR036635">
    <property type="entry name" value="MurB_C_sf"/>
</dbReference>
<evidence type="ECO:0000313" key="22">
    <source>
        <dbReference type="EMBL" id="CAL1240189.1"/>
    </source>
</evidence>
<keyword evidence="10 20" id="KW-0285">Flavoprotein</keyword>
<feature type="active site" evidence="20">
    <location>
        <position position="289"/>
    </location>
</feature>
<evidence type="ECO:0000256" key="6">
    <source>
        <dbReference type="ARBA" id="ARBA00012518"/>
    </source>
</evidence>
<keyword evidence="8 20" id="KW-0963">Cytoplasm</keyword>
<dbReference type="Gene3D" id="3.30.43.10">
    <property type="entry name" value="Uridine Diphospho-n-acetylenolpyruvylglucosamine Reductase, domain 2"/>
    <property type="match status" value="1"/>
</dbReference>
<evidence type="ECO:0000256" key="5">
    <source>
        <dbReference type="ARBA" id="ARBA00010485"/>
    </source>
</evidence>
<dbReference type="HAMAP" id="MF_00037">
    <property type="entry name" value="MurB"/>
    <property type="match status" value="1"/>
</dbReference>